<dbReference type="InterPro" id="IPR013783">
    <property type="entry name" value="Ig-like_fold"/>
</dbReference>
<dbReference type="PANTHER" id="PTHR14340:SF9">
    <property type="entry name" value="FIBRONECTIN TYPE-III DOMAIN-CONTAINING PROTEIN"/>
    <property type="match status" value="1"/>
</dbReference>
<evidence type="ECO:0000313" key="5">
    <source>
        <dbReference type="Proteomes" id="UP000472277"/>
    </source>
</evidence>
<evidence type="ECO:0000256" key="2">
    <source>
        <dbReference type="ARBA" id="ARBA00023319"/>
    </source>
</evidence>
<reference evidence="4" key="1">
    <citation type="submission" date="2025-08" db="UniProtKB">
        <authorList>
            <consortium name="Ensembl"/>
        </authorList>
    </citation>
    <scope>IDENTIFICATION</scope>
</reference>
<feature type="domain" description="Ig-like" evidence="3">
    <location>
        <begin position="36"/>
        <end position="118"/>
    </location>
</feature>
<keyword evidence="1" id="KW-0677">Repeat</keyword>
<dbReference type="SMART" id="SM00409">
    <property type="entry name" value="IG"/>
    <property type="match status" value="1"/>
</dbReference>
<evidence type="ECO:0000256" key="1">
    <source>
        <dbReference type="ARBA" id="ARBA00022737"/>
    </source>
</evidence>
<evidence type="ECO:0000313" key="4">
    <source>
        <dbReference type="Ensembl" id="ENSSTUP00000088425.1"/>
    </source>
</evidence>
<dbReference type="GeneTree" id="ENSGT01110000267173"/>
<organism evidence="4 5">
    <name type="scientific">Salmo trutta</name>
    <name type="common">Brown trout</name>
    <dbReference type="NCBI Taxonomy" id="8032"/>
    <lineage>
        <taxon>Eukaryota</taxon>
        <taxon>Metazoa</taxon>
        <taxon>Chordata</taxon>
        <taxon>Craniata</taxon>
        <taxon>Vertebrata</taxon>
        <taxon>Euteleostomi</taxon>
        <taxon>Actinopterygii</taxon>
        <taxon>Neopterygii</taxon>
        <taxon>Teleostei</taxon>
        <taxon>Protacanthopterygii</taxon>
        <taxon>Salmoniformes</taxon>
        <taxon>Salmonidae</taxon>
        <taxon>Salmoninae</taxon>
        <taxon>Salmo</taxon>
    </lineage>
</organism>
<dbReference type="InParanoid" id="A0A674CXH6"/>
<keyword evidence="2" id="KW-0393">Immunoglobulin domain</keyword>
<dbReference type="PANTHER" id="PTHR14340">
    <property type="entry name" value="MICROFIBRIL-ASSOCIATED GLYCOPROTEIN 3"/>
    <property type="match status" value="1"/>
</dbReference>
<keyword evidence="5" id="KW-1185">Reference proteome</keyword>
<evidence type="ECO:0000259" key="3">
    <source>
        <dbReference type="PROSITE" id="PS50835"/>
    </source>
</evidence>
<dbReference type="Ensembl" id="ENSSTUT00000094083.1">
    <property type="protein sequence ID" value="ENSSTUP00000088425.1"/>
    <property type="gene ID" value="ENSSTUG00000038884.1"/>
</dbReference>
<dbReference type="InterPro" id="IPR013098">
    <property type="entry name" value="Ig_I-set"/>
</dbReference>
<dbReference type="InterPro" id="IPR003599">
    <property type="entry name" value="Ig_sub"/>
</dbReference>
<dbReference type="Pfam" id="PF07679">
    <property type="entry name" value="I-set"/>
    <property type="match status" value="1"/>
</dbReference>
<reference evidence="4" key="2">
    <citation type="submission" date="2025-09" db="UniProtKB">
        <authorList>
            <consortium name="Ensembl"/>
        </authorList>
    </citation>
    <scope>IDENTIFICATION</scope>
</reference>
<dbReference type="InterPro" id="IPR036179">
    <property type="entry name" value="Ig-like_dom_sf"/>
</dbReference>
<dbReference type="AlphaFoldDB" id="A0A674CXH6"/>
<dbReference type="FunFam" id="2.60.40.10:FF:000031">
    <property type="entry name" value="Myosin-binding protein C, slow type"/>
    <property type="match status" value="1"/>
</dbReference>
<protein>
    <recommendedName>
        <fullName evidence="3">Ig-like domain-containing protein</fullName>
    </recommendedName>
</protein>
<sequence>VSLLSGRNQIMMESDSRLLASPVVAKDLVIEPDIRPKLTQYSVQVGYDLKIEVPIAGHPKPVITWTKDGAALKQTTRVNVVDSARNTHLTIKEATKDDGGLYSINITNMLGSKDATIEVITLDKPGPPTGPIKMDDISAE</sequence>
<accession>A0A674CXH6</accession>
<dbReference type="Proteomes" id="UP000472277">
    <property type="component" value="Chromosome 24"/>
</dbReference>
<dbReference type="SUPFAM" id="SSF48726">
    <property type="entry name" value="Immunoglobulin"/>
    <property type="match status" value="1"/>
</dbReference>
<name>A0A674CXH6_SALTR</name>
<dbReference type="PROSITE" id="PS50835">
    <property type="entry name" value="IG_LIKE"/>
    <property type="match status" value="1"/>
</dbReference>
<proteinExistence type="predicted"/>
<dbReference type="Gene3D" id="2.60.40.10">
    <property type="entry name" value="Immunoglobulins"/>
    <property type="match status" value="1"/>
</dbReference>
<dbReference type="InterPro" id="IPR007110">
    <property type="entry name" value="Ig-like_dom"/>
</dbReference>
<dbReference type="OMA" id="HIRHAIR"/>